<dbReference type="InterPro" id="IPR023993">
    <property type="entry name" value="TYW1_archaea"/>
</dbReference>
<dbReference type="NCBIfam" id="TIGR03972">
    <property type="entry name" value="rSAM_TYW1"/>
    <property type="match status" value="1"/>
</dbReference>
<dbReference type="InterPro" id="IPR013917">
    <property type="entry name" value="tRNA_wybutosine-synth"/>
</dbReference>
<dbReference type="GO" id="GO:0102521">
    <property type="term" value="F:tRNA-4-demethylwyosine synthase activity"/>
    <property type="evidence" value="ECO:0007669"/>
    <property type="project" value="UniProtKB-EC"/>
</dbReference>
<reference evidence="11 12" key="1">
    <citation type="journal article" date="2012" name="Environ. Microbiol.">
        <title>The genome of the ammonia-oxidizing Candidatus Nitrososphaera gargensis: insights into metabolic versatility and environmental adaptations.</title>
        <authorList>
            <person name="Spang A."/>
            <person name="Poehlein A."/>
            <person name="Offre P."/>
            <person name="Zumbragel S."/>
            <person name="Haider S."/>
            <person name="Rychlik N."/>
            <person name="Nowka B."/>
            <person name="Schmeisser C."/>
            <person name="Lebedeva E.V."/>
            <person name="Rattei T."/>
            <person name="Bohm C."/>
            <person name="Schmid M."/>
            <person name="Galushko A."/>
            <person name="Hatzenpichler R."/>
            <person name="Weinmaier T."/>
            <person name="Daniel R."/>
            <person name="Schleper C."/>
            <person name="Spieck E."/>
            <person name="Streit W."/>
            <person name="Wagner M."/>
        </authorList>
    </citation>
    <scope>NUCLEOTIDE SEQUENCE [LARGE SCALE GENOMIC DNA]</scope>
    <source>
        <strain evidence="12">Ga9.2</strain>
    </source>
</reference>
<dbReference type="InterPro" id="IPR034556">
    <property type="entry name" value="tRNA_wybutosine-synthase"/>
</dbReference>
<keyword evidence="3 9" id="KW-0819">tRNA processing</keyword>
<evidence type="ECO:0000313" key="11">
    <source>
        <dbReference type="EMBL" id="AFU57099.1"/>
    </source>
</evidence>
<evidence type="ECO:0000256" key="9">
    <source>
        <dbReference type="HAMAP-Rule" id="MF_01921"/>
    </source>
</evidence>
<evidence type="ECO:0000313" key="12">
    <source>
        <dbReference type="Proteomes" id="UP000008037"/>
    </source>
</evidence>
<dbReference type="GO" id="GO:0051539">
    <property type="term" value="F:4 iron, 4 sulfur cluster binding"/>
    <property type="evidence" value="ECO:0007669"/>
    <property type="project" value="UniProtKB-UniRule"/>
</dbReference>
<dbReference type="SFLD" id="SFLDS00029">
    <property type="entry name" value="Radical_SAM"/>
    <property type="match status" value="1"/>
</dbReference>
<dbReference type="GeneID" id="13796325"/>
<keyword evidence="6 9" id="KW-0411">Iron-sulfur</keyword>
<dbReference type="HAMAP" id="MF_01921">
    <property type="entry name" value="TYW1_archaea"/>
    <property type="match status" value="1"/>
</dbReference>
<dbReference type="CDD" id="cd01335">
    <property type="entry name" value="Radical_SAM"/>
    <property type="match status" value="1"/>
</dbReference>
<dbReference type="RefSeq" id="WP_015017672.1">
    <property type="nucleotide sequence ID" value="NC_018719.1"/>
</dbReference>
<dbReference type="OrthoDB" id="68499at2157"/>
<dbReference type="Proteomes" id="UP000008037">
    <property type="component" value="Chromosome"/>
</dbReference>
<keyword evidence="7 9" id="KW-0456">Lyase</keyword>
<accession>K0ILI4</accession>
<keyword evidence="5 9" id="KW-0408">Iron</keyword>
<comment type="similarity">
    <text evidence="9">Belongs to the TYW1 family.</text>
</comment>
<dbReference type="HOGENOM" id="CLU_007952_3_0_2"/>
<evidence type="ECO:0000256" key="6">
    <source>
        <dbReference type="ARBA" id="ARBA00023014"/>
    </source>
</evidence>
<evidence type="ECO:0000256" key="2">
    <source>
        <dbReference type="ARBA" id="ARBA00022691"/>
    </source>
</evidence>
<feature type="binding site" evidence="9">
    <location>
        <position position="86"/>
    </location>
    <ligand>
        <name>[4Fe-4S] cluster</name>
        <dbReference type="ChEBI" id="CHEBI:49883"/>
        <label>2</label>
        <note>4Fe-4S-S-AdoMet</note>
    </ligand>
</feature>
<comment type="subunit">
    <text evidence="9">Monomer.</text>
</comment>
<dbReference type="EC" id="4.1.3.44" evidence="9"/>
<dbReference type="AlphaFoldDB" id="K0ILI4"/>
<dbReference type="SUPFAM" id="SSF102114">
    <property type="entry name" value="Radical SAM enzymes"/>
    <property type="match status" value="1"/>
</dbReference>
<feature type="binding site" evidence="9">
    <location>
        <position position="79"/>
    </location>
    <ligand>
        <name>[4Fe-4S] cluster</name>
        <dbReference type="ChEBI" id="CHEBI:49883"/>
        <label>2</label>
        <note>4Fe-4S-S-AdoMet</note>
    </ligand>
</feature>
<feature type="binding site" evidence="9">
    <location>
        <position position="56"/>
    </location>
    <ligand>
        <name>[4Fe-4S] cluster</name>
        <dbReference type="ChEBI" id="CHEBI:49883"/>
        <label>1</label>
    </ligand>
</feature>
<dbReference type="SFLD" id="SFLDF00284">
    <property type="entry name" value="tRNA_wybutosine-synthesizing"/>
    <property type="match status" value="1"/>
</dbReference>
<sequence>MSCSDEHVSHSTDNNLIQITPQLKARLQKAKYGVYNHSAVELCHWTKKSFANEGTCYKHKFYGISTHQCMEMTPTAMNCENRCIYCWRPTEFYDTLEMPEELVDEPDVIVQQLMVERKKLINGYYGNAKNDKKKLDESLLPAHYAISLSGEPTMYPKLPQLIKYLKSLKATKSIFLVTNGQEPDMLKRLAAEDALPTQIYLSTNASNKKMFHQVNRPLHKDAWERWWESLRFLATVNTRTVLRMTLIRGYNDSDSFVGEFAEMMAQGDPHFIELKSYMHIGMSNQRLEQDHMLEMHEVRDFAGRLCEKMPSFKVMDESEISRIVVLQNQVRYTDRWIREYLTPTH</sequence>
<feature type="binding site" evidence="9">
    <location>
        <position position="83"/>
    </location>
    <ligand>
        <name>[4Fe-4S] cluster</name>
        <dbReference type="ChEBI" id="CHEBI:49883"/>
        <label>2</label>
        <note>4Fe-4S-S-AdoMet</note>
    </ligand>
</feature>
<dbReference type="InterPro" id="IPR007197">
    <property type="entry name" value="rSAM"/>
</dbReference>
<evidence type="ECO:0000256" key="7">
    <source>
        <dbReference type="ARBA" id="ARBA00023239"/>
    </source>
</evidence>
<comment type="catalytic activity">
    <reaction evidence="8 9">
        <text>N(1)-methylguanosine(37) in tRNA(Phe) + pyruvate + S-adenosyl-L-methionine = 4-demethylwyosine(37) in tRNA(Phe) + 5'-deoxyadenosine + L-methionine + CO2 + H2O</text>
        <dbReference type="Rhea" id="RHEA:36347"/>
        <dbReference type="Rhea" id="RHEA-COMP:10164"/>
        <dbReference type="Rhea" id="RHEA-COMP:10165"/>
        <dbReference type="ChEBI" id="CHEBI:15361"/>
        <dbReference type="ChEBI" id="CHEBI:15377"/>
        <dbReference type="ChEBI" id="CHEBI:16526"/>
        <dbReference type="ChEBI" id="CHEBI:17319"/>
        <dbReference type="ChEBI" id="CHEBI:57844"/>
        <dbReference type="ChEBI" id="CHEBI:59789"/>
        <dbReference type="ChEBI" id="CHEBI:64315"/>
        <dbReference type="ChEBI" id="CHEBI:73542"/>
        <dbReference type="EC" id="4.1.3.44"/>
    </reaction>
</comment>
<feature type="binding site" evidence="9">
    <location>
        <position position="69"/>
    </location>
    <ligand>
        <name>[4Fe-4S] cluster</name>
        <dbReference type="ChEBI" id="CHEBI:49883"/>
        <label>1</label>
    </ligand>
</feature>
<gene>
    <name evidence="9" type="primary">taw1</name>
    <name evidence="11" type="ordered locus">Ngar_c01490</name>
</gene>
<comment type="cofactor">
    <cofactor evidence="9">
        <name>[4Fe-4S] cluster</name>
        <dbReference type="ChEBI" id="CHEBI:49883"/>
    </cofactor>
    <text evidence="9">Binds 2 [4Fe-4S] clusters. Binds 1 [4Fe-4S] cluster coordinated with 3 cysteines and an exchangeable S-adenosyl-L-methionine.</text>
</comment>
<comment type="subcellular location">
    <subcellularLocation>
        <location evidence="9">Cytoplasm</location>
    </subcellularLocation>
</comment>
<proteinExistence type="inferred from homology"/>
<dbReference type="PATRIC" id="fig|1237085.11.peg.149"/>
<evidence type="ECO:0000256" key="3">
    <source>
        <dbReference type="ARBA" id="ARBA00022694"/>
    </source>
</evidence>
<dbReference type="Pfam" id="PF04055">
    <property type="entry name" value="Radical_SAM"/>
    <property type="match status" value="1"/>
</dbReference>
<dbReference type="GO" id="GO:0008033">
    <property type="term" value="P:tRNA processing"/>
    <property type="evidence" value="ECO:0007669"/>
    <property type="project" value="UniProtKB-UniRule"/>
</dbReference>
<evidence type="ECO:0000259" key="10">
    <source>
        <dbReference type="PROSITE" id="PS51918"/>
    </source>
</evidence>
<evidence type="ECO:0000256" key="5">
    <source>
        <dbReference type="ARBA" id="ARBA00023004"/>
    </source>
</evidence>
<evidence type="ECO:0000256" key="8">
    <source>
        <dbReference type="ARBA" id="ARBA00049466"/>
    </source>
</evidence>
<keyword evidence="12" id="KW-1185">Reference proteome</keyword>
<dbReference type="STRING" id="1237085.Ngar_c01490"/>
<evidence type="ECO:0000256" key="1">
    <source>
        <dbReference type="ARBA" id="ARBA00022485"/>
    </source>
</evidence>
<protein>
    <recommendedName>
        <fullName evidence="9">S-adenosyl-L-methionine-dependent tRNA 4-demethylwyosine synthase</fullName>
        <ecNumber evidence="9">4.1.3.44</ecNumber>
    </recommendedName>
    <alternativeName>
        <fullName evidence="9">tRNA wyosine derivatives biosynthesis protein Taw1</fullName>
    </alternativeName>
</protein>
<dbReference type="Pfam" id="PF08608">
    <property type="entry name" value="Wyosine_form"/>
    <property type="match status" value="1"/>
</dbReference>
<keyword evidence="4 9" id="KW-0479">Metal-binding</keyword>
<name>K0ILI4_NITGG</name>
<keyword evidence="9" id="KW-0963">Cytoplasm</keyword>
<dbReference type="PROSITE" id="PS51918">
    <property type="entry name" value="RADICAL_SAM"/>
    <property type="match status" value="1"/>
</dbReference>
<keyword evidence="1 9" id="KW-0004">4Fe-4S</keyword>
<keyword evidence="2 9" id="KW-0949">S-adenosyl-L-methionine</keyword>
<evidence type="ECO:0000256" key="4">
    <source>
        <dbReference type="ARBA" id="ARBA00022723"/>
    </source>
</evidence>
<dbReference type="InterPro" id="IPR058240">
    <property type="entry name" value="rSAM_sf"/>
</dbReference>
<feature type="binding site" evidence="9">
    <location>
        <position position="43"/>
    </location>
    <ligand>
        <name>[4Fe-4S] cluster</name>
        <dbReference type="ChEBI" id="CHEBI:49883"/>
        <label>1</label>
    </ligand>
</feature>
<dbReference type="EMBL" id="CP002408">
    <property type="protein sequence ID" value="AFU57099.1"/>
    <property type="molecule type" value="Genomic_DNA"/>
</dbReference>
<feature type="domain" description="Radical SAM core" evidence="10">
    <location>
        <begin position="62"/>
        <end position="313"/>
    </location>
</feature>
<dbReference type="PANTHER" id="PTHR13930:SF0">
    <property type="entry name" value="S-ADENOSYL-L-METHIONINE-DEPENDENT TRNA 4-DEMETHYLWYOSINE SYNTHASE TYW1-RELATED"/>
    <property type="match status" value="1"/>
</dbReference>
<dbReference type="KEGG" id="nga:Ngar_c01490"/>
<dbReference type="PANTHER" id="PTHR13930">
    <property type="entry name" value="S-ADENOSYL-L-METHIONINE-DEPENDENT TRNA 4-DEMETHYLWYOSINE SYNTHASE"/>
    <property type="match status" value="1"/>
</dbReference>
<dbReference type="InterPro" id="IPR013785">
    <property type="entry name" value="Aldolase_TIM"/>
</dbReference>
<dbReference type="GO" id="GO:0046872">
    <property type="term" value="F:metal ion binding"/>
    <property type="evidence" value="ECO:0007669"/>
    <property type="project" value="UniProtKB-KW"/>
</dbReference>
<organism evidence="11 12">
    <name type="scientific">Nitrososphaera gargensis (strain Ga9.2)</name>
    <dbReference type="NCBI Taxonomy" id="1237085"/>
    <lineage>
        <taxon>Archaea</taxon>
        <taxon>Nitrososphaerota</taxon>
        <taxon>Nitrososphaeria</taxon>
        <taxon>Nitrososphaerales</taxon>
        <taxon>Nitrososphaeraceae</taxon>
        <taxon>Nitrososphaera</taxon>
    </lineage>
</organism>
<dbReference type="GO" id="GO:0005737">
    <property type="term" value="C:cytoplasm"/>
    <property type="evidence" value="ECO:0007669"/>
    <property type="project" value="UniProtKB-SubCell"/>
</dbReference>
<dbReference type="Gene3D" id="3.20.20.70">
    <property type="entry name" value="Aldolase class I"/>
    <property type="match status" value="1"/>
</dbReference>
<dbReference type="InParanoid" id="K0ILI4"/>
<comment type="function">
    <text evidence="9">Component of the wyosine derivatives biosynthesis pathway that catalyzes the condensation of N-methylguanine with 2 carbon atoms from pyruvate to form the tricyclic 4-demethylwyosine (imG-14) on guanosine-37 of tRNA(Phe).</text>
</comment>
<dbReference type="SFLD" id="SFLDG01071">
    <property type="entry name" value="tRNA_wybutosine-synthesizing"/>
    <property type="match status" value="1"/>
</dbReference>